<protein>
    <submittedName>
        <fullName evidence="2">Uncharacterized protein</fullName>
    </submittedName>
</protein>
<dbReference type="RefSeq" id="WP_237349268.1">
    <property type="nucleotide sequence ID" value="NZ_CP091468.1"/>
</dbReference>
<feature type="transmembrane region" description="Helical" evidence="1">
    <location>
        <begin position="191"/>
        <end position="209"/>
    </location>
</feature>
<comment type="caution">
    <text evidence="2">The sequence shown here is derived from an EMBL/GenBank/DDBJ whole genome shotgun (WGS) entry which is preliminary data.</text>
</comment>
<feature type="transmembrane region" description="Helical" evidence="1">
    <location>
        <begin position="221"/>
        <end position="240"/>
    </location>
</feature>
<feature type="transmembrane region" description="Helical" evidence="1">
    <location>
        <begin position="252"/>
        <end position="279"/>
    </location>
</feature>
<keyword evidence="1" id="KW-0472">Membrane</keyword>
<feature type="transmembrane region" description="Helical" evidence="1">
    <location>
        <begin position="121"/>
        <end position="143"/>
    </location>
</feature>
<organism evidence="2 3">
    <name type="scientific">Heyndrickxia coagulans</name>
    <name type="common">Weizmannia coagulans</name>
    <dbReference type="NCBI Taxonomy" id="1398"/>
    <lineage>
        <taxon>Bacteria</taxon>
        <taxon>Bacillati</taxon>
        <taxon>Bacillota</taxon>
        <taxon>Bacilli</taxon>
        <taxon>Bacillales</taxon>
        <taxon>Bacillaceae</taxon>
        <taxon>Heyndrickxia</taxon>
    </lineage>
</organism>
<feature type="transmembrane region" description="Helical" evidence="1">
    <location>
        <begin position="16"/>
        <end position="44"/>
    </location>
</feature>
<name>A0AAW7CD89_HEYCO</name>
<dbReference type="Proteomes" id="UP001223084">
    <property type="component" value="Unassembled WGS sequence"/>
</dbReference>
<gene>
    <name evidence="2" type="ORF">QN341_06230</name>
</gene>
<feature type="transmembrane region" description="Helical" evidence="1">
    <location>
        <begin position="164"/>
        <end position="185"/>
    </location>
</feature>
<accession>A0AAW7CD89</accession>
<sequence>MGKRIFEKRGGDLQTFLHILLLSMAELAHLLGTIIVVGLVLGFLEKRATAFIYRAFGWKGIAMTAWLGTPVHEFSHALMCGIFRHEIVEIKWLQLKSGDGTLGYVSHQYNPGSFYQKIGNFFIGTAPVYIGILILSIGMYVLLPETYRAFIQENRAGLHPYSGPESFFLFFGHSIATLASHLFSIENLMNPRFWIFAIAGICISSHISLSAADLKGAWNGCLTIFGFLVFLNVAGFLFGFRTSGLIARISAYNSYILAFSGIAFLFSLIWMSIGLLSVLAKKRR</sequence>
<evidence type="ECO:0000256" key="1">
    <source>
        <dbReference type="SAM" id="Phobius"/>
    </source>
</evidence>
<keyword evidence="1" id="KW-0812">Transmembrane</keyword>
<keyword evidence="1" id="KW-1133">Transmembrane helix</keyword>
<dbReference type="EMBL" id="JASUZX010000001">
    <property type="protein sequence ID" value="MDL5040683.1"/>
    <property type="molecule type" value="Genomic_DNA"/>
</dbReference>
<dbReference type="AlphaFoldDB" id="A0AAW7CD89"/>
<evidence type="ECO:0000313" key="3">
    <source>
        <dbReference type="Proteomes" id="UP001223084"/>
    </source>
</evidence>
<evidence type="ECO:0000313" key="2">
    <source>
        <dbReference type="EMBL" id="MDL5040683.1"/>
    </source>
</evidence>
<proteinExistence type="predicted"/>
<reference evidence="2" key="1">
    <citation type="submission" date="2023-06" db="EMBL/GenBank/DDBJ databases">
        <title>Probiogenomic evaluation and L lactic producing Weizmannia coaggulans BKMTCR2-2 from tree bark.</title>
        <authorList>
            <person name="Mahittikon J."/>
            <person name="Tanasupawat S."/>
        </authorList>
    </citation>
    <scope>NUCLEOTIDE SEQUENCE</scope>
    <source>
        <strain evidence="2">BKMTCR2-2</strain>
    </source>
</reference>